<gene>
    <name evidence="4" type="ORF">COS99_05470</name>
</gene>
<dbReference type="InterPro" id="IPR052368">
    <property type="entry name" value="2-oxoacid_oxidoreductase"/>
</dbReference>
<dbReference type="SUPFAM" id="SSF52518">
    <property type="entry name" value="Thiamin diphosphate-binding fold (THDP-binding)"/>
    <property type="match status" value="1"/>
</dbReference>
<dbReference type="InterPro" id="IPR029061">
    <property type="entry name" value="THDP-binding"/>
</dbReference>
<dbReference type="InterPro" id="IPR002880">
    <property type="entry name" value="Pyrv_Fd/Flavodoxin_OxRdtase_N"/>
</dbReference>
<dbReference type="InterPro" id="IPR033412">
    <property type="entry name" value="PFOR_II"/>
</dbReference>
<dbReference type="AlphaFoldDB" id="A0A2J0KS87"/>
<dbReference type="Pfam" id="PF01855">
    <property type="entry name" value="POR_N"/>
    <property type="match status" value="1"/>
</dbReference>
<dbReference type="Gene3D" id="3.40.50.970">
    <property type="match status" value="1"/>
</dbReference>
<dbReference type="PANTHER" id="PTHR43088">
    <property type="entry name" value="SUBUNIT OF PYRUVATE:FLAVODOXIN OXIDOREDUCTASE-RELATED"/>
    <property type="match status" value="1"/>
</dbReference>
<proteinExistence type="predicted"/>
<dbReference type="Gene3D" id="3.40.50.920">
    <property type="match status" value="1"/>
</dbReference>
<dbReference type="Pfam" id="PF17147">
    <property type="entry name" value="PFOR_II"/>
    <property type="match status" value="1"/>
</dbReference>
<evidence type="ECO:0000259" key="2">
    <source>
        <dbReference type="Pfam" id="PF01855"/>
    </source>
</evidence>
<accession>A0A2J0KS87</accession>
<feature type="domain" description="Pyruvate:ferredoxin oxidoreductase core" evidence="3">
    <location>
        <begin position="255"/>
        <end position="348"/>
    </location>
</feature>
<dbReference type="GO" id="GO:0043807">
    <property type="term" value="F:3-methyl-2-oxobutanoate dehydrogenase (ferredoxin) activity"/>
    <property type="evidence" value="ECO:0007669"/>
    <property type="project" value="UniProtKB-EC"/>
</dbReference>
<dbReference type="NCBIfam" id="NF005507">
    <property type="entry name" value="PRK07119.1"/>
    <property type="match status" value="1"/>
</dbReference>
<dbReference type="EMBL" id="PEWV01000058">
    <property type="protein sequence ID" value="PIU41421.1"/>
    <property type="molecule type" value="Genomic_DNA"/>
</dbReference>
<feature type="domain" description="Pyruvate flavodoxin/ferredoxin oxidoreductase pyrimidine binding" evidence="2">
    <location>
        <begin position="18"/>
        <end position="184"/>
    </location>
</feature>
<name>A0A2J0KS87_9BACT</name>
<reference evidence="4 5" key="1">
    <citation type="submission" date="2017-09" db="EMBL/GenBank/DDBJ databases">
        <title>Depth-based differentiation of microbial function through sediment-hosted aquifers and enrichment of novel symbionts in the deep terrestrial subsurface.</title>
        <authorList>
            <person name="Probst A.J."/>
            <person name="Ladd B."/>
            <person name="Jarett J.K."/>
            <person name="Geller-Mcgrath D.E."/>
            <person name="Sieber C.M."/>
            <person name="Emerson J.B."/>
            <person name="Anantharaman K."/>
            <person name="Thomas B.C."/>
            <person name="Malmstrom R."/>
            <person name="Stieglmeier M."/>
            <person name="Klingl A."/>
            <person name="Woyke T."/>
            <person name="Ryan C.M."/>
            <person name="Banfield J.F."/>
        </authorList>
    </citation>
    <scope>NUCLEOTIDE SEQUENCE [LARGE SCALE GENOMIC DNA]</scope>
    <source>
        <strain evidence="4">CG07_land_8_20_14_0_80_42_15</strain>
    </source>
</reference>
<evidence type="ECO:0000313" key="5">
    <source>
        <dbReference type="Proteomes" id="UP000230052"/>
    </source>
</evidence>
<comment type="caution">
    <text evidence="4">The sequence shown here is derived from an EMBL/GenBank/DDBJ whole genome shotgun (WGS) entry which is preliminary data.</text>
</comment>
<dbReference type="CDD" id="cd07034">
    <property type="entry name" value="TPP_PYR_PFOR_IOR-alpha_like"/>
    <property type="match status" value="1"/>
</dbReference>
<keyword evidence="1 4" id="KW-0560">Oxidoreductase</keyword>
<sequence>MSKVVKRILITGNEACAEGAIRAGCRFYAGYPITPQNELIGYMSKRMREAGGTFIQAESELAAINMVFGAAAAGERAMTSSSGPGISLKQEGISYLSGCELPAVVVNVMRGGPGLGNIAPSQSDYFQATRGGGHGDYRTIVLAPASVEEFATFAFDAFDLADKYRIVTLVLTDGALGQMMEPVPGSLFSDMKPAKRQSKKGWILDGCRGRKARSIKSLFLKDGELEELNKKLQRKYEEISKKEVRCEVLYEKDSEIFLIAYGIVARIVKSCVEKMRKNGLKVGVIRPITLWPFPNDIISKAVSKAKSMLVVEMSEGQMVEDVRLAVGDKCKVRFYGRSGGNIPTEDEITKILIDSRRGK</sequence>
<evidence type="ECO:0000256" key="1">
    <source>
        <dbReference type="ARBA" id="ARBA00023002"/>
    </source>
</evidence>
<protein>
    <submittedName>
        <fullName evidence="4">3-methyl-2-oxobutanoate dehydrogenase subunit VorB</fullName>
        <ecNumber evidence="4">1.2.7.7</ecNumber>
    </submittedName>
</protein>
<dbReference type="SUPFAM" id="SSF52922">
    <property type="entry name" value="TK C-terminal domain-like"/>
    <property type="match status" value="1"/>
</dbReference>
<organism evidence="4 5">
    <name type="scientific">Candidatus Aquitaenariimonas noxiae</name>
    <dbReference type="NCBI Taxonomy" id="1974741"/>
    <lineage>
        <taxon>Bacteria</taxon>
        <taxon>Pseudomonadati</taxon>
        <taxon>Candidatus Omnitrophota</taxon>
        <taxon>Candidatus Aquitaenariimonas</taxon>
    </lineage>
</organism>
<dbReference type="InterPro" id="IPR009014">
    <property type="entry name" value="Transketo_C/PFOR_II"/>
</dbReference>
<dbReference type="EC" id="1.2.7.7" evidence="4"/>
<evidence type="ECO:0000313" key="4">
    <source>
        <dbReference type="EMBL" id="PIU41421.1"/>
    </source>
</evidence>
<dbReference type="PANTHER" id="PTHR43088:SF1">
    <property type="entry name" value="SUBUNIT OF PYRUVATE:FLAVODOXIN OXIDOREDUCTASE"/>
    <property type="match status" value="1"/>
</dbReference>
<evidence type="ECO:0000259" key="3">
    <source>
        <dbReference type="Pfam" id="PF17147"/>
    </source>
</evidence>
<dbReference type="Proteomes" id="UP000230052">
    <property type="component" value="Unassembled WGS sequence"/>
</dbReference>